<dbReference type="EMBL" id="ML977310">
    <property type="protein sequence ID" value="KAF2123115.1"/>
    <property type="molecule type" value="Genomic_DNA"/>
</dbReference>
<dbReference type="InterPro" id="IPR039657">
    <property type="entry name" value="Dimethylallyltransferase"/>
</dbReference>
<dbReference type="HAMAP" id="MF_00185">
    <property type="entry name" value="IPP_trans"/>
    <property type="match status" value="1"/>
</dbReference>
<evidence type="ECO:0000256" key="2">
    <source>
        <dbReference type="ARBA" id="ARBA00022679"/>
    </source>
</evidence>
<proteinExistence type="inferred from homology"/>
<evidence type="ECO:0000256" key="6">
    <source>
        <dbReference type="RuleBase" id="RU003783"/>
    </source>
</evidence>
<dbReference type="GO" id="GO:0005524">
    <property type="term" value="F:ATP binding"/>
    <property type="evidence" value="ECO:0007669"/>
    <property type="project" value="UniProtKB-UniRule"/>
</dbReference>
<dbReference type="EC" id="2.5.1.75" evidence="5 6"/>
<dbReference type="InterPro" id="IPR030666">
    <property type="entry name" value="IPP_transferase_euk"/>
</dbReference>
<dbReference type="GO" id="GO:0006400">
    <property type="term" value="P:tRNA modification"/>
    <property type="evidence" value="ECO:0007669"/>
    <property type="project" value="TreeGrafter"/>
</dbReference>
<evidence type="ECO:0000256" key="4">
    <source>
        <dbReference type="ARBA" id="ARBA00022840"/>
    </source>
</evidence>
<evidence type="ECO:0000256" key="1">
    <source>
        <dbReference type="ARBA" id="ARBA00005842"/>
    </source>
</evidence>
<dbReference type="GO" id="GO:0052381">
    <property type="term" value="F:tRNA dimethylallyltransferase activity"/>
    <property type="evidence" value="ECO:0007669"/>
    <property type="project" value="UniProtKB-UniRule"/>
</dbReference>
<keyword evidence="10" id="KW-1185">Reference proteome</keyword>
<organism evidence="9 10">
    <name type="scientific">Lophiotrema nucula</name>
    <dbReference type="NCBI Taxonomy" id="690887"/>
    <lineage>
        <taxon>Eukaryota</taxon>
        <taxon>Fungi</taxon>
        <taxon>Dikarya</taxon>
        <taxon>Ascomycota</taxon>
        <taxon>Pezizomycotina</taxon>
        <taxon>Dothideomycetes</taxon>
        <taxon>Pleosporomycetidae</taxon>
        <taxon>Pleosporales</taxon>
        <taxon>Lophiotremataceae</taxon>
        <taxon>Lophiotrema</taxon>
    </lineage>
</organism>
<dbReference type="Gene3D" id="3.30.160.60">
    <property type="entry name" value="Classic Zinc Finger"/>
    <property type="match status" value="1"/>
</dbReference>
<dbReference type="GO" id="GO:0005739">
    <property type="term" value="C:mitochondrion"/>
    <property type="evidence" value="ECO:0007669"/>
    <property type="project" value="TreeGrafter"/>
</dbReference>
<dbReference type="Gene3D" id="1.10.20.140">
    <property type="match status" value="1"/>
</dbReference>
<dbReference type="PANTHER" id="PTHR11088">
    <property type="entry name" value="TRNA DIMETHYLALLYLTRANSFERASE"/>
    <property type="match status" value="1"/>
</dbReference>
<feature type="compositionally biased region" description="Polar residues" evidence="8">
    <location>
        <begin position="471"/>
        <end position="482"/>
    </location>
</feature>
<dbReference type="InterPro" id="IPR027417">
    <property type="entry name" value="P-loop_NTPase"/>
</dbReference>
<dbReference type="InterPro" id="IPR018022">
    <property type="entry name" value="IPT"/>
</dbReference>
<keyword evidence="5 6" id="KW-0819">tRNA processing</keyword>
<dbReference type="SUPFAM" id="SSF52540">
    <property type="entry name" value="P-loop containing nucleoside triphosphate hydrolases"/>
    <property type="match status" value="2"/>
</dbReference>
<evidence type="ECO:0000256" key="3">
    <source>
        <dbReference type="ARBA" id="ARBA00022741"/>
    </source>
</evidence>
<feature type="compositionally biased region" description="Basic residues" evidence="8">
    <location>
        <begin position="434"/>
        <end position="443"/>
    </location>
</feature>
<reference evidence="9" key="1">
    <citation type="journal article" date="2020" name="Stud. Mycol.">
        <title>101 Dothideomycetes genomes: a test case for predicting lifestyles and emergence of pathogens.</title>
        <authorList>
            <person name="Haridas S."/>
            <person name="Albert R."/>
            <person name="Binder M."/>
            <person name="Bloem J."/>
            <person name="Labutti K."/>
            <person name="Salamov A."/>
            <person name="Andreopoulos B."/>
            <person name="Baker S."/>
            <person name="Barry K."/>
            <person name="Bills G."/>
            <person name="Bluhm B."/>
            <person name="Cannon C."/>
            <person name="Castanera R."/>
            <person name="Culley D."/>
            <person name="Daum C."/>
            <person name="Ezra D."/>
            <person name="Gonzalez J."/>
            <person name="Henrissat B."/>
            <person name="Kuo A."/>
            <person name="Liang C."/>
            <person name="Lipzen A."/>
            <person name="Lutzoni F."/>
            <person name="Magnuson J."/>
            <person name="Mondo S."/>
            <person name="Nolan M."/>
            <person name="Ohm R."/>
            <person name="Pangilinan J."/>
            <person name="Park H.-J."/>
            <person name="Ramirez L."/>
            <person name="Alfaro M."/>
            <person name="Sun H."/>
            <person name="Tritt A."/>
            <person name="Yoshinaga Y."/>
            <person name="Zwiers L.-H."/>
            <person name="Turgeon B."/>
            <person name="Goodwin S."/>
            <person name="Spatafora J."/>
            <person name="Crous P."/>
            <person name="Grigoriev I."/>
        </authorList>
    </citation>
    <scope>NUCLEOTIDE SEQUENCE</scope>
    <source>
        <strain evidence="9">CBS 627.86</strain>
    </source>
</reference>
<comment type="similarity">
    <text evidence="1 5 7">Belongs to the IPP transferase family.</text>
</comment>
<gene>
    <name evidence="9" type="ORF">BDV96DRAFT_481840</name>
</gene>
<dbReference type="NCBIfam" id="TIGR00174">
    <property type="entry name" value="miaA"/>
    <property type="match status" value="1"/>
</dbReference>
<dbReference type="Pfam" id="PF01715">
    <property type="entry name" value="IPPT"/>
    <property type="match status" value="1"/>
</dbReference>
<dbReference type="AlphaFoldDB" id="A0A6A5ZVP3"/>
<name>A0A6A5ZVP3_9PLEO</name>
<dbReference type="Gene3D" id="3.40.50.300">
    <property type="entry name" value="P-loop containing nucleotide triphosphate hydrolases"/>
    <property type="match status" value="1"/>
</dbReference>
<keyword evidence="4 5" id="KW-0067">ATP-binding</keyword>
<comment type="function">
    <text evidence="5">Catalyzes the transfer of a dimethylallyl group onto the adenine at position 37.</text>
</comment>
<dbReference type="OrthoDB" id="775260at2759"/>
<keyword evidence="5" id="KW-0963">Cytoplasm</keyword>
<evidence type="ECO:0000256" key="8">
    <source>
        <dbReference type="SAM" id="MobiDB-lite"/>
    </source>
</evidence>
<dbReference type="PIRSF" id="PIRSF039110">
    <property type="entry name" value="IPP_transferase"/>
    <property type="match status" value="1"/>
</dbReference>
<dbReference type="PANTHER" id="PTHR11088:SF89">
    <property type="entry name" value="TRNA DIMETHYLALLYLTRANSFERASE"/>
    <property type="match status" value="1"/>
</dbReference>
<evidence type="ECO:0000313" key="10">
    <source>
        <dbReference type="Proteomes" id="UP000799770"/>
    </source>
</evidence>
<keyword evidence="2 5" id="KW-0808">Transferase</keyword>
<sequence>MSRAPMKPLVAIVGATGTGKSDLAVDLARRYNGEIINGDAMQLYQGLPIITNKITQDEMKGVPHHLLGCIGLEEETWTVGKFVGRALGVIDEIRSRGKLPILVGGTHYYTQSLLFQDVLADEPLLEASTNGQHFPILDEPTEVILEKLKEVDPVMADRWHPNERRKISRSLEIFFKTGKRASKIYEEQRLRRGISPNSSDSGINKEVGDGFNLRFPTLLFWVHAPKDVLYPRLDARIVKMLDKGLMAEVYALHDLRYDIESRSLIAGEITKPIDQTRGIWVSIGYKEFLEYLSARNDGAVSGEDLEKLKTAAVEKMQAATRQYANRQIRWIRIKLLNALVGAGQKRNMVLLDGSDLSKWEEQVLQPSRQITETFLSGNDLPEPTDLSALAREALTPKRDYDLAQRPELWQKRVCETCGIVAVTENDWNLHIKSRGHRRAVGAKKKQESAPQRKSKEPKAVDTDILDVFEDSLSQNLPTDDPR</sequence>
<evidence type="ECO:0000313" key="9">
    <source>
        <dbReference type="EMBL" id="KAF2123115.1"/>
    </source>
</evidence>
<feature type="region of interest" description="Disordered" evidence="8">
    <location>
        <begin position="434"/>
        <end position="482"/>
    </location>
</feature>
<evidence type="ECO:0000256" key="7">
    <source>
        <dbReference type="RuleBase" id="RU003785"/>
    </source>
</evidence>
<accession>A0A6A5ZVP3</accession>
<evidence type="ECO:0000256" key="5">
    <source>
        <dbReference type="PIRNR" id="PIRNR039110"/>
    </source>
</evidence>
<protein>
    <recommendedName>
        <fullName evidence="5 6">tRNA dimethylallyltransferase</fullName>
        <ecNumber evidence="5 6">2.5.1.75</ecNumber>
    </recommendedName>
</protein>
<dbReference type="Proteomes" id="UP000799770">
    <property type="component" value="Unassembled WGS sequence"/>
</dbReference>
<keyword evidence="3 5" id="KW-0547">Nucleotide-binding</keyword>
<comment type="catalytic activity">
    <reaction evidence="5 6">
        <text>adenosine(37) in tRNA + dimethylallyl diphosphate = N(6)-dimethylallyladenosine(37) in tRNA + diphosphate</text>
        <dbReference type="Rhea" id="RHEA:26482"/>
        <dbReference type="Rhea" id="RHEA-COMP:10162"/>
        <dbReference type="Rhea" id="RHEA-COMP:10375"/>
        <dbReference type="ChEBI" id="CHEBI:33019"/>
        <dbReference type="ChEBI" id="CHEBI:57623"/>
        <dbReference type="ChEBI" id="CHEBI:74411"/>
        <dbReference type="ChEBI" id="CHEBI:74415"/>
        <dbReference type="EC" id="2.5.1.75"/>
    </reaction>
</comment>